<gene>
    <name evidence="4" type="primary">LOC111287117</name>
</gene>
<feature type="compositionally biased region" description="Basic and acidic residues" evidence="1">
    <location>
        <begin position="1285"/>
        <end position="1298"/>
    </location>
</feature>
<dbReference type="Proteomes" id="UP000515121">
    <property type="component" value="Unplaced"/>
</dbReference>
<feature type="compositionally biased region" description="Basic and acidic residues" evidence="1">
    <location>
        <begin position="457"/>
        <end position="476"/>
    </location>
</feature>
<feature type="compositionally biased region" description="Low complexity" evidence="1">
    <location>
        <begin position="651"/>
        <end position="661"/>
    </location>
</feature>
<evidence type="ECO:0000313" key="4">
    <source>
        <dbReference type="RefSeq" id="XP_022733100.1"/>
    </source>
</evidence>
<feature type="transmembrane region" description="Helical" evidence="2">
    <location>
        <begin position="1381"/>
        <end position="1402"/>
    </location>
</feature>
<feature type="region of interest" description="Disordered" evidence="1">
    <location>
        <begin position="700"/>
        <end position="719"/>
    </location>
</feature>
<feature type="compositionally biased region" description="Polar residues" evidence="1">
    <location>
        <begin position="684"/>
        <end position="693"/>
    </location>
</feature>
<name>A0A6P5XY36_DURZI</name>
<feature type="compositionally biased region" description="Low complexity" evidence="1">
    <location>
        <begin position="68"/>
        <end position="77"/>
    </location>
</feature>
<organism evidence="3 4">
    <name type="scientific">Durio zibethinus</name>
    <name type="common">Durian</name>
    <dbReference type="NCBI Taxonomy" id="66656"/>
    <lineage>
        <taxon>Eukaryota</taxon>
        <taxon>Viridiplantae</taxon>
        <taxon>Streptophyta</taxon>
        <taxon>Embryophyta</taxon>
        <taxon>Tracheophyta</taxon>
        <taxon>Spermatophyta</taxon>
        <taxon>Magnoliopsida</taxon>
        <taxon>eudicotyledons</taxon>
        <taxon>Gunneridae</taxon>
        <taxon>Pentapetalae</taxon>
        <taxon>rosids</taxon>
        <taxon>malvids</taxon>
        <taxon>Malvales</taxon>
        <taxon>Malvaceae</taxon>
        <taxon>Helicteroideae</taxon>
        <taxon>Durio</taxon>
    </lineage>
</organism>
<feature type="compositionally biased region" description="Basic and acidic residues" evidence="1">
    <location>
        <begin position="1216"/>
        <end position="1256"/>
    </location>
</feature>
<dbReference type="RefSeq" id="XP_022733100.1">
    <property type="nucleotide sequence ID" value="XM_022877365.1"/>
</dbReference>
<keyword evidence="2" id="KW-0472">Membrane</keyword>
<accession>A0A6P5XY36</accession>
<keyword evidence="2" id="KW-0812">Transmembrane</keyword>
<keyword evidence="3" id="KW-1185">Reference proteome</keyword>
<feature type="region of interest" description="Disordered" evidence="1">
    <location>
        <begin position="434"/>
        <end position="492"/>
    </location>
</feature>
<feature type="region of interest" description="Disordered" evidence="1">
    <location>
        <begin position="651"/>
        <end position="693"/>
    </location>
</feature>
<dbReference type="PANTHER" id="PTHR48454:SF2">
    <property type="entry name" value="PUTATIVE RNA-BINDING DOMAIN-CONTAINING PROTEIN-RELATED"/>
    <property type="match status" value="1"/>
</dbReference>
<feature type="region of interest" description="Disordered" evidence="1">
    <location>
        <begin position="1275"/>
        <end position="1373"/>
    </location>
</feature>
<evidence type="ECO:0000256" key="1">
    <source>
        <dbReference type="SAM" id="MobiDB-lite"/>
    </source>
</evidence>
<sequence>MAADGMTVVHAAEEEVAASSSSKVEIVVEEKEQEKEKEDLSNGVNGRIVKVDTDGDGDGDGDGSYVFVNGNDVVNGDPVESDLEKNGNGVGGHDRVIENLETEGGVKSESDSVKDLEGEVESCIGIVDQDKESMELCHVKGPVDEQKTGDLVESGPVSAINAEDGVSVTSTLDQNGVSESPGDVSDSNGVGLPNAIAEHTVSEVAVVDSSAEKSDKVSLISVSDSNEGSLANDCVEDNVVDSRSTDNEDSEISVADDVGCNGDGLANDSAEENVVVSRSKENGDSEMAFADCGDCNGDGLRNDSVEDNVVDSKSKENEASEMAVVYDGDCNGDGLADSKSKENEDSEMAVADDGDCNGNVLANGNAMDTVSEGAVDTRNEHNGVFELPVSDDGVPIVSVSDSSGDGLPDAGAKDNVSEAVVFDSAAERNDVVSVSVSDSNGDSLPADTVEDTVSEVSKPEENESSNRVEVEAEADSHCPVSTGDGDRPEQNGFSEMSGTVHPDVVSGDELINGGENLIAVNEVPVEGGLELEHNSGRDLSSGADTHLEKETGMDSISDECGESLQDVHAQDGISGTVVIDDSVDSSQSSQQGQSSEIVESTASLITNENENVTVERVVCDTTTDSNIDTGASADVVESSPSKVTLKNVTVESTVSDTTSETLLPSPVADEKVETEVIKSDENSRGGSDSLNIENSEVDIEAESGSVDDDSKSSCSANGLKSDTKISSDSIVFEKAQVPEGLAECDSIEPVTVGDTDEKLAVANVQNDSSLAASLSNDEKAPAAVENLSAVSNREISGNNGFAHESGASNCDINDNERTYTVIKGGIQFGSVVTCQEPEGLDEVESKRPFYFLIRVPRYDGENLKEKVRLAQIKVDEKTQSRDAIRIEMQSKRATCKEYGDNFDAAISQERAARDLLRSKRQEIESIQSVMNIEDIDAKIRNMEHMIQHETLPLKDEKQFIREIKQLKQTRDRLSSNMSRQDEGQQGLDQKSQIEERLKSLKKEADQLKVNLLKAEAVTKAAKKKYHEATEKLNKLLSQFKAADDIRQEAYAQLQSLKKESYEKNKYFWQYRDDAKTANDLALKGDREALQNLCVNQVEKFMDLWNNNDEFRKEYVRCNVRSTLRRLRTLDGRALGPDEEPPVIPQVVDNTVAKDHTVSSPTLEEQTQEKVALAKSEKANDKPVAKAVEQKNQTSKSEKSLKPVPLATGSTIASSGDKIDEAGEEKPKRTKEEEELARKAEELRKEEEAAKLREQHRLEEITKAKEALERKRRIAEKAQARAALRAQKEAEEKEKEREKRAKKKERRKLAATAAGDEDVTDETGFAPTSETPAETPKESETKYKPVTVAKRHQRPSQFTRQTKAKSIPPPLRNRGKRRMQPWMWVLLTTLVIFALFLIGNYNFSFNFGLQWFNF</sequence>
<evidence type="ECO:0000313" key="3">
    <source>
        <dbReference type="Proteomes" id="UP000515121"/>
    </source>
</evidence>
<dbReference type="KEGG" id="dzi:111287117"/>
<feature type="region of interest" description="Disordered" evidence="1">
    <location>
        <begin position="582"/>
        <end position="604"/>
    </location>
</feature>
<evidence type="ECO:0000256" key="2">
    <source>
        <dbReference type="SAM" id="Phobius"/>
    </source>
</evidence>
<dbReference type="PANTHER" id="PTHR48454">
    <property type="entry name" value="PUTATIVE RNA-BINDING DOMAIN-CONTAINING PROTEIN-RELATED"/>
    <property type="match status" value="1"/>
</dbReference>
<dbReference type="OrthoDB" id="1703439at2759"/>
<feature type="compositionally biased region" description="Basic residues" evidence="1">
    <location>
        <begin position="1299"/>
        <end position="1308"/>
    </location>
</feature>
<feature type="region of interest" description="Disordered" evidence="1">
    <location>
        <begin position="1172"/>
        <end position="1256"/>
    </location>
</feature>
<keyword evidence="2" id="KW-1133">Transmembrane helix</keyword>
<feature type="region of interest" description="Disordered" evidence="1">
    <location>
        <begin position="970"/>
        <end position="990"/>
    </location>
</feature>
<feature type="region of interest" description="Disordered" evidence="1">
    <location>
        <begin position="28"/>
        <end position="79"/>
    </location>
</feature>
<feature type="compositionally biased region" description="Basic and acidic residues" evidence="1">
    <location>
        <begin position="1174"/>
        <end position="1183"/>
    </location>
</feature>
<protein>
    <submittedName>
        <fullName evidence="4">Uncharacterized protein LOC111287117</fullName>
    </submittedName>
</protein>
<feature type="compositionally biased region" description="Basic and acidic residues" evidence="1">
    <location>
        <begin position="28"/>
        <end position="40"/>
    </location>
</feature>
<reference evidence="4" key="1">
    <citation type="submission" date="2025-08" db="UniProtKB">
        <authorList>
            <consortium name="RefSeq"/>
        </authorList>
    </citation>
    <scope>IDENTIFICATION</scope>
    <source>
        <tissue evidence="4">Fruit stalk</tissue>
    </source>
</reference>
<feature type="compositionally biased region" description="Basic and acidic residues" evidence="1">
    <location>
        <begin position="668"/>
        <end position="683"/>
    </location>
</feature>
<dbReference type="GeneID" id="111287117"/>
<proteinExistence type="predicted"/>